<dbReference type="InterPro" id="IPR034870">
    <property type="entry name" value="TET_fam"/>
</dbReference>
<dbReference type="AlphaFoldDB" id="A0A7S1N9I6"/>
<evidence type="ECO:0000256" key="7">
    <source>
        <dbReference type="PROSITE-ProRule" id="PRU00322"/>
    </source>
</evidence>
<feature type="compositionally biased region" description="Basic and acidic residues" evidence="8">
    <location>
        <begin position="101"/>
        <end position="133"/>
    </location>
</feature>
<proteinExistence type="predicted"/>
<dbReference type="GO" id="GO:0006355">
    <property type="term" value="P:regulation of DNA-templated transcription"/>
    <property type="evidence" value="ECO:0007669"/>
    <property type="project" value="InterPro"/>
</dbReference>
<gene>
    <name evidence="10" type="ORF">EGYM00392_LOCUS17176</name>
</gene>
<evidence type="ECO:0000256" key="8">
    <source>
        <dbReference type="SAM" id="MobiDB-lite"/>
    </source>
</evidence>
<keyword evidence="4" id="KW-0862">Zinc</keyword>
<evidence type="ECO:0000256" key="4">
    <source>
        <dbReference type="ARBA" id="ARBA00022833"/>
    </source>
</evidence>
<evidence type="ECO:0000256" key="2">
    <source>
        <dbReference type="ARBA" id="ARBA00022723"/>
    </source>
</evidence>
<feature type="region of interest" description="Disordered" evidence="8">
    <location>
        <begin position="1"/>
        <end position="36"/>
    </location>
</feature>
<evidence type="ECO:0000256" key="5">
    <source>
        <dbReference type="ARBA" id="ARBA00022884"/>
    </source>
</evidence>
<feature type="domain" description="RanBP2-type" evidence="9">
    <location>
        <begin position="35"/>
        <end position="66"/>
    </location>
</feature>
<keyword evidence="5" id="KW-0694">RNA-binding</keyword>
<name>A0A7S1N9I6_9EUGL</name>
<evidence type="ECO:0000256" key="3">
    <source>
        <dbReference type="ARBA" id="ARBA00022771"/>
    </source>
</evidence>
<dbReference type="GO" id="GO:0008270">
    <property type="term" value="F:zinc ion binding"/>
    <property type="evidence" value="ECO:0007669"/>
    <property type="project" value="UniProtKB-KW"/>
</dbReference>
<dbReference type="PROSITE" id="PS50199">
    <property type="entry name" value="ZF_RANBP2_2"/>
    <property type="match status" value="1"/>
</dbReference>
<comment type="subcellular location">
    <subcellularLocation>
        <location evidence="1">Nucleus</location>
    </subcellularLocation>
</comment>
<organism evidence="10">
    <name type="scientific">Eutreptiella gymnastica</name>
    <dbReference type="NCBI Taxonomy" id="73025"/>
    <lineage>
        <taxon>Eukaryota</taxon>
        <taxon>Discoba</taxon>
        <taxon>Euglenozoa</taxon>
        <taxon>Euglenida</taxon>
        <taxon>Spirocuta</taxon>
        <taxon>Euglenophyceae</taxon>
        <taxon>Eutreptiales</taxon>
        <taxon>Eutreptiaceae</taxon>
        <taxon>Eutreptiella</taxon>
    </lineage>
</organism>
<dbReference type="PANTHER" id="PTHR23238">
    <property type="entry name" value="RNA BINDING PROTEIN"/>
    <property type="match status" value="1"/>
</dbReference>
<reference evidence="10" key="1">
    <citation type="submission" date="2021-01" db="EMBL/GenBank/DDBJ databases">
        <authorList>
            <person name="Corre E."/>
            <person name="Pelletier E."/>
            <person name="Niang G."/>
            <person name="Scheremetjew M."/>
            <person name="Finn R."/>
            <person name="Kale V."/>
            <person name="Holt S."/>
            <person name="Cochrane G."/>
            <person name="Meng A."/>
            <person name="Brown T."/>
            <person name="Cohen L."/>
        </authorList>
    </citation>
    <scope>NUCLEOTIDE SEQUENCE</scope>
    <source>
        <strain evidence="10">NIES-381</strain>
    </source>
</reference>
<keyword evidence="3 7" id="KW-0863">Zinc-finger</keyword>
<dbReference type="Gene3D" id="4.10.1060.10">
    <property type="entry name" value="Zinc finger, RanBP2-type"/>
    <property type="match status" value="1"/>
</dbReference>
<feature type="region of interest" description="Disordered" evidence="8">
    <location>
        <begin position="71"/>
        <end position="133"/>
    </location>
</feature>
<evidence type="ECO:0000259" key="9">
    <source>
        <dbReference type="PROSITE" id="PS50199"/>
    </source>
</evidence>
<keyword evidence="2" id="KW-0479">Metal-binding</keyword>
<dbReference type="InterPro" id="IPR001876">
    <property type="entry name" value="Znf_RanBP2"/>
</dbReference>
<dbReference type="GO" id="GO:0003723">
    <property type="term" value="F:RNA binding"/>
    <property type="evidence" value="ECO:0007669"/>
    <property type="project" value="UniProtKB-KW"/>
</dbReference>
<evidence type="ECO:0000313" key="10">
    <source>
        <dbReference type="EMBL" id="CAD9006086.1"/>
    </source>
</evidence>
<protein>
    <recommendedName>
        <fullName evidence="9">RanBP2-type domain-containing protein</fullName>
    </recommendedName>
</protein>
<evidence type="ECO:0000256" key="6">
    <source>
        <dbReference type="ARBA" id="ARBA00023242"/>
    </source>
</evidence>
<evidence type="ECO:0000256" key="1">
    <source>
        <dbReference type="ARBA" id="ARBA00004123"/>
    </source>
</evidence>
<keyword evidence="6" id="KW-0539">Nucleus</keyword>
<dbReference type="InterPro" id="IPR036443">
    <property type="entry name" value="Znf_RanBP2_sf"/>
</dbReference>
<accession>A0A7S1N9I6</accession>
<sequence>MSWKGGGKGKGRDRAFDNFDWSSHPNPPPKGIDPGVGDWECPNPGCGNWNWAKRRECNKCFAKNPKARNFKPSAGEINADRSAGLDTGKVMSGGGQAVDTYEARRDVYKEEQERKRRREEEKKETEKRKTEGQRCKFCKRFTCIC</sequence>
<dbReference type="GO" id="GO:0005634">
    <property type="term" value="C:nucleus"/>
    <property type="evidence" value="ECO:0007669"/>
    <property type="project" value="UniProtKB-SubCell"/>
</dbReference>
<dbReference type="PROSITE" id="PS01358">
    <property type="entry name" value="ZF_RANBP2_1"/>
    <property type="match status" value="1"/>
</dbReference>
<dbReference type="EMBL" id="HBGA01046899">
    <property type="protein sequence ID" value="CAD9006086.1"/>
    <property type="molecule type" value="Transcribed_RNA"/>
</dbReference>
<dbReference type="SUPFAM" id="SSF90209">
    <property type="entry name" value="Ran binding protein zinc finger-like"/>
    <property type="match status" value="1"/>
</dbReference>